<proteinExistence type="predicted"/>
<organism evidence="2">
    <name type="scientific">Rhizophagus irregularis (strain DAOM 181602 / DAOM 197198 / MUCL 43194)</name>
    <name type="common">Arbuscular mycorrhizal fungus</name>
    <name type="synonym">Glomus intraradices</name>
    <dbReference type="NCBI Taxonomy" id="747089"/>
    <lineage>
        <taxon>Eukaryota</taxon>
        <taxon>Fungi</taxon>
        <taxon>Fungi incertae sedis</taxon>
        <taxon>Mucoromycota</taxon>
        <taxon>Glomeromycotina</taxon>
        <taxon>Glomeromycetes</taxon>
        <taxon>Glomerales</taxon>
        <taxon>Glomeraceae</taxon>
        <taxon>Rhizophagus</taxon>
    </lineage>
</organism>
<dbReference type="AlphaFoldDB" id="U9UL62"/>
<dbReference type="EMBL" id="KI281130">
    <property type="protein sequence ID" value="ESA16341.1"/>
    <property type="molecule type" value="Genomic_DNA"/>
</dbReference>
<name>U9UL62_RHIID</name>
<gene>
    <name evidence="2" type="ORF">GLOINDRAFT_22911</name>
</gene>
<feature type="domain" description="DDE-1" evidence="1">
    <location>
        <begin position="36"/>
        <end position="139"/>
    </location>
</feature>
<evidence type="ECO:0000313" key="2">
    <source>
        <dbReference type="EMBL" id="ESA16341.1"/>
    </source>
</evidence>
<evidence type="ECO:0000259" key="1">
    <source>
        <dbReference type="Pfam" id="PF03184"/>
    </source>
</evidence>
<protein>
    <recommendedName>
        <fullName evidence="1">DDE-1 domain-containing protein</fullName>
    </recommendedName>
</protein>
<dbReference type="Pfam" id="PF03184">
    <property type="entry name" value="DDE_1"/>
    <property type="match status" value="1"/>
</dbReference>
<dbReference type="InterPro" id="IPR004875">
    <property type="entry name" value="DDE_SF_endonuclease_dom"/>
</dbReference>
<reference evidence="2" key="1">
    <citation type="submission" date="2013-07" db="EMBL/GenBank/DDBJ databases">
        <title>The genome of an arbuscular mycorrhizal fungus provides insights into the evolution of the oldest plant symbiosis.</title>
        <authorList>
            <consortium name="DOE Joint Genome Institute"/>
            <person name="Tisserant E."/>
            <person name="Malbreil M."/>
            <person name="Kuo A."/>
            <person name="Kohler A."/>
            <person name="Symeonidi A."/>
            <person name="Balestrini R."/>
            <person name="Charron P."/>
            <person name="Duensing N."/>
            <person name="Frei-dit-Frey N."/>
            <person name="Gianinazzi-Pearson V."/>
            <person name="Gilbert B."/>
            <person name="Handa Y."/>
            <person name="Hijri M."/>
            <person name="Kaul R."/>
            <person name="Kawaguchi M."/>
            <person name="Krajinski F."/>
            <person name="Lammers P."/>
            <person name="Lapierre D."/>
            <person name="Masclaux F.G."/>
            <person name="Murat C."/>
            <person name="Morin E."/>
            <person name="Ndikumana S."/>
            <person name="Pagni M."/>
            <person name="Petitpierre D."/>
            <person name="Requena N."/>
            <person name="Rosikiewicz P."/>
            <person name="Riley R."/>
            <person name="Saito K."/>
            <person name="San Clemente H."/>
            <person name="Shapiro H."/>
            <person name="van Tuinen D."/>
            <person name="Becard G."/>
            <person name="Bonfante P."/>
            <person name="Paszkowski U."/>
            <person name="Shachar-Hill Y."/>
            <person name="Young J.P."/>
            <person name="Sanders I.R."/>
            <person name="Henrissat B."/>
            <person name="Rensing S.A."/>
            <person name="Grigoriev I.V."/>
            <person name="Corradi N."/>
            <person name="Roux C."/>
            <person name="Martin F."/>
        </authorList>
    </citation>
    <scope>NUCLEOTIDE SEQUENCE</scope>
    <source>
        <strain evidence="2">DAOM 197198</strain>
    </source>
</reference>
<dbReference type="GO" id="GO:0003676">
    <property type="term" value="F:nucleic acid binding"/>
    <property type="evidence" value="ECO:0007669"/>
    <property type="project" value="InterPro"/>
</dbReference>
<sequence length="214" mass="24458">MDETPIWFDMAGNFTINSTGEKTIQICRTGNKKNCFTVVLTVAADGTKFPSICIFKEKRLPHNEQILSGIIVWCQQNGWMDTELMKKYVNYVEHLVINNTSTIMVYNSFRRYLSKESVKAKFCDHYIDLTVIPRGSAGVIALGNPRRVRLSNICGWIKRSWEKIPDEIVIESFKTCRISTSLDRLDDEITDKDSDVGNDNVDGDNYKLITNSNK</sequence>
<accession>U9UL62</accession>
<dbReference type="HOGENOM" id="CLU_1289535_0_0_1"/>
<dbReference type="eggNOG" id="KOG3105">
    <property type="taxonomic scope" value="Eukaryota"/>
</dbReference>